<dbReference type="GO" id="GO:0005506">
    <property type="term" value="F:iron ion binding"/>
    <property type="evidence" value="ECO:0007669"/>
    <property type="project" value="InterPro"/>
</dbReference>
<comment type="similarity">
    <text evidence="3">Belongs to the cytochrome P450 family.</text>
</comment>
<evidence type="ECO:0000256" key="1">
    <source>
        <dbReference type="ARBA" id="ARBA00001971"/>
    </source>
</evidence>
<dbReference type="Pfam" id="PF00067">
    <property type="entry name" value="p450"/>
    <property type="match status" value="1"/>
</dbReference>
<evidence type="ECO:0000313" key="10">
    <source>
        <dbReference type="Proteomes" id="UP000250043"/>
    </source>
</evidence>
<comment type="cofactor">
    <cofactor evidence="1">
        <name>heme</name>
        <dbReference type="ChEBI" id="CHEBI:30413"/>
    </cofactor>
</comment>
<dbReference type="PRINTS" id="PR00385">
    <property type="entry name" value="P450"/>
</dbReference>
<dbReference type="GO" id="GO:0020037">
    <property type="term" value="F:heme binding"/>
    <property type="evidence" value="ECO:0007669"/>
    <property type="project" value="InterPro"/>
</dbReference>
<evidence type="ECO:0000256" key="2">
    <source>
        <dbReference type="ARBA" id="ARBA00005179"/>
    </source>
</evidence>
<gene>
    <name evidence="9" type="ORF">OBBRIDRAFT_826436</name>
</gene>
<proteinExistence type="inferred from homology"/>
<dbReference type="InterPro" id="IPR050121">
    <property type="entry name" value="Cytochrome_P450_monoxygenase"/>
</dbReference>
<evidence type="ECO:0000256" key="7">
    <source>
        <dbReference type="ARBA" id="ARBA00023004"/>
    </source>
</evidence>
<accession>A0A8E2AWX6</accession>
<dbReference type="PANTHER" id="PTHR24305">
    <property type="entry name" value="CYTOCHROME P450"/>
    <property type="match status" value="1"/>
</dbReference>
<dbReference type="Gene3D" id="1.10.630.10">
    <property type="entry name" value="Cytochrome P450"/>
    <property type="match status" value="1"/>
</dbReference>
<reference evidence="9 10" key="1">
    <citation type="submission" date="2016-07" db="EMBL/GenBank/DDBJ databases">
        <title>Draft genome of the white-rot fungus Obba rivulosa 3A-2.</title>
        <authorList>
            <consortium name="DOE Joint Genome Institute"/>
            <person name="Miettinen O."/>
            <person name="Riley R."/>
            <person name="Acob R."/>
            <person name="Barry K."/>
            <person name="Cullen D."/>
            <person name="De Vries R."/>
            <person name="Hainaut M."/>
            <person name="Hatakka A."/>
            <person name="Henrissat B."/>
            <person name="Hilden K."/>
            <person name="Kuo R."/>
            <person name="Labutti K."/>
            <person name="Lipzen A."/>
            <person name="Makela M.R."/>
            <person name="Sandor L."/>
            <person name="Spatafora J.W."/>
            <person name="Grigoriev I.V."/>
            <person name="Hibbett D.S."/>
        </authorList>
    </citation>
    <scope>NUCLEOTIDE SEQUENCE [LARGE SCALE GENOMIC DNA]</scope>
    <source>
        <strain evidence="9 10">3A-2</strain>
    </source>
</reference>
<organism evidence="9 10">
    <name type="scientific">Obba rivulosa</name>
    <dbReference type="NCBI Taxonomy" id="1052685"/>
    <lineage>
        <taxon>Eukaryota</taxon>
        <taxon>Fungi</taxon>
        <taxon>Dikarya</taxon>
        <taxon>Basidiomycota</taxon>
        <taxon>Agaricomycotina</taxon>
        <taxon>Agaricomycetes</taxon>
        <taxon>Polyporales</taxon>
        <taxon>Gelatoporiaceae</taxon>
        <taxon>Obba</taxon>
    </lineage>
</organism>
<keyword evidence="8" id="KW-0503">Monooxygenase</keyword>
<keyword evidence="7" id="KW-0408">Iron</keyword>
<evidence type="ECO:0000256" key="8">
    <source>
        <dbReference type="ARBA" id="ARBA00023033"/>
    </source>
</evidence>
<dbReference type="InterPro" id="IPR001128">
    <property type="entry name" value="Cyt_P450"/>
</dbReference>
<evidence type="ECO:0000313" key="9">
    <source>
        <dbReference type="EMBL" id="OCH89654.1"/>
    </source>
</evidence>
<dbReference type="OrthoDB" id="1470350at2759"/>
<keyword evidence="6" id="KW-0560">Oxidoreductase</keyword>
<dbReference type="GO" id="GO:0016705">
    <property type="term" value="F:oxidoreductase activity, acting on paired donors, with incorporation or reduction of molecular oxygen"/>
    <property type="evidence" value="ECO:0007669"/>
    <property type="project" value="InterPro"/>
</dbReference>
<keyword evidence="5" id="KW-0479">Metal-binding</keyword>
<sequence>MTDRFLAPALLDVRRIIQILDRVSKQVFKEKKAALLGQVYQITTNGARISGDLADRIKGKDIMSIMLEANVCSDDTDRLSDAELLGQINFISTIVFAGLETTTIAIHRILYILASKPDVQARLRTEIRKAKSSIRYLMGLQFLNAVVRETLRVYPPTSLMTRTSHAVLAHRLPLQFPVRSTTGVLISEIPLLENTTGIISLLASNHNKEVWGGGASEWRPERWNTAAFARGKMGMVSRLSAMFLPRAHWEPHVLIRVSRMTFLDGGRACIGLRFAEMETSETNEHGRTKQILWKMNGLHVPVDPPPRDGHTPQVPLDIRRVCEEDFS</sequence>
<keyword evidence="4" id="KW-0349">Heme</keyword>
<comment type="pathway">
    <text evidence="2">Secondary metabolite biosynthesis.</text>
</comment>
<evidence type="ECO:0000256" key="3">
    <source>
        <dbReference type="ARBA" id="ARBA00010617"/>
    </source>
</evidence>
<keyword evidence="10" id="KW-1185">Reference proteome</keyword>
<dbReference type="SUPFAM" id="SSF48264">
    <property type="entry name" value="Cytochrome P450"/>
    <property type="match status" value="1"/>
</dbReference>
<evidence type="ECO:0000256" key="6">
    <source>
        <dbReference type="ARBA" id="ARBA00023002"/>
    </source>
</evidence>
<dbReference type="GO" id="GO:0004497">
    <property type="term" value="F:monooxygenase activity"/>
    <property type="evidence" value="ECO:0007669"/>
    <property type="project" value="UniProtKB-KW"/>
</dbReference>
<dbReference type="Proteomes" id="UP000250043">
    <property type="component" value="Unassembled WGS sequence"/>
</dbReference>
<dbReference type="PANTHER" id="PTHR24305:SF166">
    <property type="entry name" value="CYTOCHROME P450 12A4, MITOCHONDRIAL-RELATED"/>
    <property type="match status" value="1"/>
</dbReference>
<protein>
    <submittedName>
        <fullName evidence="9">Cytochrome P450</fullName>
    </submittedName>
</protein>
<dbReference type="EMBL" id="KV722422">
    <property type="protein sequence ID" value="OCH89654.1"/>
    <property type="molecule type" value="Genomic_DNA"/>
</dbReference>
<dbReference type="AlphaFoldDB" id="A0A8E2AWX6"/>
<name>A0A8E2AWX6_9APHY</name>
<evidence type="ECO:0000256" key="4">
    <source>
        <dbReference type="ARBA" id="ARBA00022617"/>
    </source>
</evidence>
<dbReference type="InterPro" id="IPR036396">
    <property type="entry name" value="Cyt_P450_sf"/>
</dbReference>
<evidence type="ECO:0000256" key="5">
    <source>
        <dbReference type="ARBA" id="ARBA00022723"/>
    </source>
</evidence>